<sequence>MKLPLPTSLFLALALTLAAWVSPAMADTHWPQKDWHVIPTEQRYSALLEHLKQAVDANDMGVVTEVGPTQAAAQRGVEIPGNRVVGVFRNDFAVDILRLSVPAMIEAPIRFYVTENQDGTATLSWKKPSAIFAPYVADLDDDKRASALADKARELDAIFMDIADMAIAGVPTQTAAE</sequence>
<dbReference type="AlphaFoldDB" id="A0A1Q8TFM8"/>
<name>A0A1Q8TFM8_9GAMM</name>
<keyword evidence="1" id="KW-0732">Signal</keyword>
<dbReference type="PANTHER" id="PTHR38342:SF2">
    <property type="entry name" value="INNER MEMBRANE OR EXPORTED"/>
    <property type="match status" value="1"/>
</dbReference>
<comment type="caution">
    <text evidence="3">The sequence shown here is derived from an EMBL/GenBank/DDBJ whole genome shotgun (WGS) entry which is preliminary data.</text>
</comment>
<dbReference type="EMBL" id="MSDQ01000006">
    <property type="protein sequence ID" value="OLO12474.1"/>
    <property type="molecule type" value="Genomic_DNA"/>
</dbReference>
<dbReference type="InterPro" id="IPR005180">
    <property type="entry name" value="DUF302"/>
</dbReference>
<accession>A0A1Q8TFM8</accession>
<evidence type="ECO:0000256" key="1">
    <source>
        <dbReference type="SAM" id="SignalP"/>
    </source>
</evidence>
<dbReference type="Proteomes" id="UP000186806">
    <property type="component" value="Unassembled WGS sequence"/>
</dbReference>
<reference evidence="3 4" key="1">
    <citation type="submission" date="2016-12" db="EMBL/GenBank/DDBJ databases">
        <title>Draft genome sequences of strains Salinicola socius SMB35, Salinicola sp. MH3R3-1 and Chromohalobacter sp. SMB17 from the Verkhnekamsk potash mining region of Russia.</title>
        <authorList>
            <person name="Mavrodi D.V."/>
            <person name="Olsson B.E."/>
            <person name="Korsakova E.S."/>
            <person name="Pyankova A."/>
            <person name="Mavrodi O.V."/>
            <person name="Plotnikova E.G."/>
        </authorList>
    </citation>
    <scope>NUCLEOTIDE SEQUENCE [LARGE SCALE GENOMIC DNA]</scope>
    <source>
        <strain evidence="3 4">SMB17</strain>
    </source>
</reference>
<proteinExistence type="predicted"/>
<dbReference type="RefSeq" id="WP_075368117.1">
    <property type="nucleotide sequence ID" value="NZ_MSDQ01000006.1"/>
</dbReference>
<dbReference type="PANTHER" id="PTHR38342">
    <property type="entry name" value="SLR5037 PROTEIN"/>
    <property type="match status" value="1"/>
</dbReference>
<dbReference type="Pfam" id="PF03625">
    <property type="entry name" value="DUF302"/>
    <property type="match status" value="1"/>
</dbReference>
<protein>
    <recommendedName>
        <fullName evidence="2">DUF302 domain-containing protein</fullName>
    </recommendedName>
</protein>
<gene>
    <name evidence="3" type="ORF">BTW10_03120</name>
</gene>
<dbReference type="Gene3D" id="3.30.310.70">
    <property type="entry name" value="TT1751-like domain"/>
    <property type="match status" value="1"/>
</dbReference>
<keyword evidence="4" id="KW-1185">Reference proteome</keyword>
<evidence type="ECO:0000259" key="2">
    <source>
        <dbReference type="Pfam" id="PF03625"/>
    </source>
</evidence>
<dbReference type="InterPro" id="IPR035923">
    <property type="entry name" value="TT1751-like_sf"/>
</dbReference>
<feature type="signal peptide" evidence="1">
    <location>
        <begin position="1"/>
        <end position="26"/>
    </location>
</feature>
<evidence type="ECO:0000313" key="4">
    <source>
        <dbReference type="Proteomes" id="UP000186806"/>
    </source>
</evidence>
<dbReference type="CDD" id="cd14797">
    <property type="entry name" value="DUF302"/>
    <property type="match status" value="1"/>
</dbReference>
<feature type="chain" id="PRO_5013271577" description="DUF302 domain-containing protein" evidence="1">
    <location>
        <begin position="27"/>
        <end position="177"/>
    </location>
</feature>
<evidence type="ECO:0000313" key="3">
    <source>
        <dbReference type="EMBL" id="OLO12474.1"/>
    </source>
</evidence>
<feature type="domain" description="DUF302" evidence="2">
    <location>
        <begin position="71"/>
        <end position="128"/>
    </location>
</feature>
<dbReference type="SUPFAM" id="SSF103247">
    <property type="entry name" value="TT1751-like"/>
    <property type="match status" value="1"/>
</dbReference>
<organism evidence="3 4">
    <name type="scientific">Chromohalobacter japonicus</name>
    <dbReference type="NCBI Taxonomy" id="223900"/>
    <lineage>
        <taxon>Bacteria</taxon>
        <taxon>Pseudomonadati</taxon>
        <taxon>Pseudomonadota</taxon>
        <taxon>Gammaproteobacteria</taxon>
        <taxon>Oceanospirillales</taxon>
        <taxon>Halomonadaceae</taxon>
        <taxon>Chromohalobacter</taxon>
    </lineage>
</organism>